<dbReference type="InterPro" id="IPR000836">
    <property type="entry name" value="PRTase_dom"/>
</dbReference>
<gene>
    <name evidence="1" type="ORF">ACH4WX_12400</name>
</gene>
<protein>
    <recommendedName>
        <fullName evidence="3">Phosphoribosyltransferase</fullName>
    </recommendedName>
</protein>
<dbReference type="Proteomes" id="UP001611263">
    <property type="component" value="Unassembled WGS sequence"/>
</dbReference>
<accession>A0ABW7TQC9</accession>
<sequence length="282" mass="30440">MADGNIVPSDDAQFLRELVRVSVAGHFDNAYAPGTPGVCTVCRAPADRDRCGRCLDHQRKYGDLLADRTIILTYALGYCPDGHHQSAHEVRAYKGFRGAPAVARCRENLQLMIRSSVELHRGCFDTSLGAAWNALTFVPSNERPGSDHPVSALARAVTVNAALEASLRKFLLQPGPGCVAKRQLSDDRFVVPEKWRATVEGSHVLIVDDTWTTGASAQGAAIAVKQAGAATVTVLCVSRWLRWDWADQRALIESLGGGYDPLYCPVGGTVCSAMAAYRSTLL</sequence>
<dbReference type="EMBL" id="JBIRUQ010000002">
    <property type="protein sequence ID" value="MFI1461510.1"/>
    <property type="molecule type" value="Genomic_DNA"/>
</dbReference>
<dbReference type="GeneID" id="93504511"/>
<dbReference type="CDD" id="cd06223">
    <property type="entry name" value="PRTases_typeI"/>
    <property type="match status" value="1"/>
</dbReference>
<dbReference type="InterPro" id="IPR029057">
    <property type="entry name" value="PRTase-like"/>
</dbReference>
<keyword evidence="2" id="KW-1185">Reference proteome</keyword>
<reference evidence="1 2" key="1">
    <citation type="submission" date="2024-10" db="EMBL/GenBank/DDBJ databases">
        <title>The Natural Products Discovery Center: Release of the First 8490 Sequenced Strains for Exploring Actinobacteria Biosynthetic Diversity.</title>
        <authorList>
            <person name="Kalkreuter E."/>
            <person name="Kautsar S.A."/>
            <person name="Yang D."/>
            <person name="Bader C.D."/>
            <person name="Teijaro C.N."/>
            <person name="Fluegel L."/>
            <person name="Davis C.M."/>
            <person name="Simpson J.R."/>
            <person name="Lauterbach L."/>
            <person name="Steele A.D."/>
            <person name="Gui C."/>
            <person name="Meng S."/>
            <person name="Li G."/>
            <person name="Viehrig K."/>
            <person name="Ye F."/>
            <person name="Su P."/>
            <person name="Kiefer A.F."/>
            <person name="Nichols A."/>
            <person name="Cepeda A.J."/>
            <person name="Yan W."/>
            <person name="Fan B."/>
            <person name="Jiang Y."/>
            <person name="Adhikari A."/>
            <person name="Zheng C.-J."/>
            <person name="Schuster L."/>
            <person name="Cowan T.M."/>
            <person name="Smanski M.J."/>
            <person name="Chevrette M.G."/>
            <person name="De Carvalho L.P.S."/>
            <person name="Shen B."/>
        </authorList>
    </citation>
    <scope>NUCLEOTIDE SEQUENCE [LARGE SCALE GENOMIC DNA]</scope>
    <source>
        <strain evidence="1 2">NPDC020568</strain>
    </source>
</reference>
<dbReference type="RefSeq" id="WP_033245005.1">
    <property type="nucleotide sequence ID" value="NZ_JBIRUQ010000002.1"/>
</dbReference>
<name>A0ABW7TQC9_9NOCA</name>
<dbReference type="Gene3D" id="3.40.50.2020">
    <property type="match status" value="1"/>
</dbReference>
<evidence type="ECO:0008006" key="3">
    <source>
        <dbReference type="Google" id="ProtNLM"/>
    </source>
</evidence>
<comment type="caution">
    <text evidence="1">The sequence shown here is derived from an EMBL/GenBank/DDBJ whole genome shotgun (WGS) entry which is preliminary data.</text>
</comment>
<evidence type="ECO:0000313" key="1">
    <source>
        <dbReference type="EMBL" id="MFI1461510.1"/>
    </source>
</evidence>
<proteinExistence type="predicted"/>
<dbReference type="SUPFAM" id="SSF53271">
    <property type="entry name" value="PRTase-like"/>
    <property type="match status" value="1"/>
</dbReference>
<organism evidence="1 2">
    <name type="scientific">Nocardia carnea</name>
    <dbReference type="NCBI Taxonomy" id="37328"/>
    <lineage>
        <taxon>Bacteria</taxon>
        <taxon>Bacillati</taxon>
        <taxon>Actinomycetota</taxon>
        <taxon>Actinomycetes</taxon>
        <taxon>Mycobacteriales</taxon>
        <taxon>Nocardiaceae</taxon>
        <taxon>Nocardia</taxon>
    </lineage>
</organism>
<evidence type="ECO:0000313" key="2">
    <source>
        <dbReference type="Proteomes" id="UP001611263"/>
    </source>
</evidence>